<comment type="caution">
    <text evidence="1">The sequence shown here is derived from an EMBL/GenBank/DDBJ whole genome shotgun (WGS) entry which is preliminary data.</text>
</comment>
<organism evidence="1 2">
    <name type="scientific">Fusarium irregulare</name>
    <dbReference type="NCBI Taxonomy" id="2494466"/>
    <lineage>
        <taxon>Eukaryota</taxon>
        <taxon>Fungi</taxon>
        <taxon>Dikarya</taxon>
        <taxon>Ascomycota</taxon>
        <taxon>Pezizomycotina</taxon>
        <taxon>Sordariomycetes</taxon>
        <taxon>Hypocreomycetidae</taxon>
        <taxon>Hypocreales</taxon>
        <taxon>Nectriaceae</taxon>
        <taxon>Fusarium</taxon>
        <taxon>Fusarium incarnatum-equiseti species complex</taxon>
    </lineage>
</organism>
<sequence>MNKCWFVLEQPFFTPPVYALPSKAGGKCEGDLRLGDIVPTPRNLYPVLTKGPLPLFTPDMRISTTEICDFSWDITREREGDTTLGGGAPAAVAAGATMNAEVKGAFKRTMKDWVKYEAMDMEIVQPSKMFINAVLEKEDVKDYIDRHRTPILDQWTVYIVTGLMIGRASGTVGNSALSSNTIGGGPELDIPGIVNARANASITSSNEVSKSASVQGDRIWAVRLAKIHKGFLRSRWEQTGETIGAALDGCKNEEENVSEVLLQEGVTDVNILQAASERGQLTFVTAPGSTRD</sequence>
<gene>
    <name evidence="1" type="ORF">NW766_004389</name>
</gene>
<evidence type="ECO:0000313" key="1">
    <source>
        <dbReference type="EMBL" id="KAJ4016198.1"/>
    </source>
</evidence>
<accession>A0A9W8PS86</accession>
<reference evidence="1" key="1">
    <citation type="submission" date="2022-10" db="EMBL/GenBank/DDBJ databases">
        <title>Fusarium specimens isolated from Avocado Roots.</title>
        <authorList>
            <person name="Stajich J."/>
            <person name="Roper C."/>
            <person name="Heimlech-Rivalta G."/>
        </authorList>
    </citation>
    <scope>NUCLEOTIDE SEQUENCE</scope>
    <source>
        <strain evidence="1">CF00143</strain>
    </source>
</reference>
<proteinExistence type="predicted"/>
<name>A0A9W8PS86_9HYPO</name>
<dbReference type="OrthoDB" id="4500473at2759"/>
<protein>
    <submittedName>
        <fullName evidence="1">Uncharacterized protein</fullName>
    </submittedName>
</protein>
<dbReference type="Proteomes" id="UP001152130">
    <property type="component" value="Unassembled WGS sequence"/>
</dbReference>
<dbReference type="EMBL" id="JAPDHF010000006">
    <property type="protein sequence ID" value="KAJ4016198.1"/>
    <property type="molecule type" value="Genomic_DNA"/>
</dbReference>
<evidence type="ECO:0000313" key="2">
    <source>
        <dbReference type="Proteomes" id="UP001152130"/>
    </source>
</evidence>
<keyword evidence="2" id="KW-1185">Reference proteome</keyword>
<dbReference type="AlphaFoldDB" id="A0A9W8PS86"/>